<reference evidence="5" key="1">
    <citation type="submission" date="2018-07" db="EMBL/GenBank/DDBJ databases">
        <authorList>
            <consortium name="Genoscope - CEA"/>
            <person name="William W."/>
        </authorList>
    </citation>
    <scope>NUCLEOTIDE SEQUENCE</scope>
    <source>
        <strain evidence="5">IK1</strain>
    </source>
</reference>
<dbReference type="AlphaFoldDB" id="A0A653AD11"/>
<evidence type="ECO:0000256" key="2">
    <source>
        <dbReference type="ARBA" id="ARBA00022759"/>
    </source>
</evidence>
<dbReference type="PANTHER" id="PTHR12302:SF3">
    <property type="entry name" value="SERINE_THREONINE-PROTEIN KINASE 31"/>
    <property type="match status" value="1"/>
</dbReference>
<protein>
    <submittedName>
        <fullName evidence="5">Putative Micrococcal nuclease</fullName>
        <ecNumber evidence="5">3.1.31.1</ecNumber>
    </submittedName>
</protein>
<evidence type="ECO:0000256" key="3">
    <source>
        <dbReference type="ARBA" id="ARBA00022801"/>
    </source>
</evidence>
<dbReference type="EMBL" id="UPXX01000030">
    <property type="protein sequence ID" value="VBB45969.1"/>
    <property type="molecule type" value="Genomic_DNA"/>
</dbReference>
<dbReference type="InterPro" id="IPR016071">
    <property type="entry name" value="Staphylococal_nuclease_OB-fold"/>
</dbReference>
<dbReference type="PROSITE" id="PS01123">
    <property type="entry name" value="TNASE_1"/>
    <property type="match status" value="1"/>
</dbReference>
<keyword evidence="2" id="KW-0255">Endonuclease</keyword>
<dbReference type="Pfam" id="PF00565">
    <property type="entry name" value="SNase"/>
    <property type="match status" value="1"/>
</dbReference>
<keyword evidence="1" id="KW-0540">Nuclease</keyword>
<dbReference type="GO" id="GO:0003676">
    <property type="term" value="F:nucleic acid binding"/>
    <property type="evidence" value="ECO:0007669"/>
    <property type="project" value="InterPro"/>
</dbReference>
<organism evidence="5">
    <name type="scientific">Uncultured Desulfatiglans sp</name>
    <dbReference type="NCBI Taxonomy" id="1748965"/>
    <lineage>
        <taxon>Bacteria</taxon>
        <taxon>Pseudomonadati</taxon>
        <taxon>Thermodesulfobacteriota</taxon>
        <taxon>Desulfobacteria</taxon>
        <taxon>Desulfatiglandales</taxon>
        <taxon>Desulfatiglandaceae</taxon>
        <taxon>Desulfatiglans</taxon>
        <taxon>environmental samples</taxon>
    </lineage>
</organism>
<dbReference type="InterPro" id="IPR002071">
    <property type="entry name" value="Thermonucl_AS"/>
</dbReference>
<dbReference type="Gene3D" id="2.40.50.90">
    <property type="match status" value="1"/>
</dbReference>
<name>A0A653AD11_UNCDX</name>
<dbReference type="PROSITE" id="PS50830">
    <property type="entry name" value="TNASE_3"/>
    <property type="match status" value="1"/>
</dbReference>
<proteinExistence type="predicted"/>
<dbReference type="GO" id="GO:1990599">
    <property type="term" value="F:3' overhang single-stranded DNA endodeoxyribonuclease activity"/>
    <property type="evidence" value="ECO:0007669"/>
    <property type="project" value="UniProtKB-EC"/>
</dbReference>
<evidence type="ECO:0000259" key="4">
    <source>
        <dbReference type="PROSITE" id="PS50830"/>
    </source>
</evidence>
<feature type="domain" description="TNase-like" evidence="4">
    <location>
        <begin position="75"/>
        <end position="206"/>
    </location>
</feature>
<dbReference type="InterPro" id="IPR035437">
    <property type="entry name" value="SNase_OB-fold_sf"/>
</dbReference>
<dbReference type="PANTHER" id="PTHR12302">
    <property type="entry name" value="EBNA2 BINDING PROTEIN P100"/>
    <property type="match status" value="1"/>
</dbReference>
<dbReference type="EC" id="3.1.31.1" evidence="5"/>
<keyword evidence="3 5" id="KW-0378">Hydrolase</keyword>
<evidence type="ECO:0000313" key="5">
    <source>
        <dbReference type="EMBL" id="VBB45969.1"/>
    </source>
</evidence>
<dbReference type="SUPFAM" id="SSF50199">
    <property type="entry name" value="Staphylococcal nuclease"/>
    <property type="match status" value="1"/>
</dbReference>
<accession>A0A653AD11</accession>
<sequence>MEQRAESEYSQEASRLIVNGRRKREAARVLFHLAAKVPRHKLFRLRRPDLNRAMRRLLLVPLVYLCACHAADTTANSAFRVIAVLDGDTIRVAREGAVIPIRLIGIDAPESSKRDGKPGQPYSRAAKKHLAHLVLQKPVEWVSYGTDDYRRVLGVVHLGGVNVNLEMVRAGLAEAYRGRLQPGFDDSPYRQAEKEARQARRGMWAQGHQYVSPYEWRKTHP</sequence>
<evidence type="ECO:0000256" key="1">
    <source>
        <dbReference type="ARBA" id="ARBA00022722"/>
    </source>
</evidence>
<dbReference type="SMART" id="SM00318">
    <property type="entry name" value="SNc"/>
    <property type="match status" value="1"/>
</dbReference>
<gene>
    <name evidence="5" type="ORF">TRIP_B360062</name>
</gene>